<protein>
    <recommendedName>
        <fullName evidence="3">diaminopimelate epimerase</fullName>
        <ecNumber evidence="3">5.1.1.7</ecNumber>
    </recommendedName>
</protein>
<dbReference type="Gene3D" id="3.10.310.10">
    <property type="entry name" value="Diaminopimelate Epimerase, Chain A, domain 1"/>
    <property type="match status" value="2"/>
</dbReference>
<dbReference type="InterPro" id="IPR001653">
    <property type="entry name" value="DAP_epimerase_DapF"/>
</dbReference>
<keyword evidence="5" id="KW-0457">Lysine biosynthesis</keyword>
<proteinExistence type="inferred from homology"/>
<reference evidence="8" key="1">
    <citation type="journal article" date="2015" name="Proc. Natl. Acad. Sci. U.S.A.">
        <title>Networks of energetic and metabolic interactions define dynamics in microbial communities.</title>
        <authorList>
            <person name="Embree M."/>
            <person name="Liu J.K."/>
            <person name="Al-Bassam M.M."/>
            <person name="Zengler K."/>
        </authorList>
    </citation>
    <scope>NUCLEOTIDE SEQUENCE</scope>
</reference>
<comment type="pathway">
    <text evidence="1">Amino-acid biosynthesis; L-lysine biosynthesis via DAP pathway; DL-2,6-diaminopimelate from LL-2,6-diaminopimelate: step 1/1.</text>
</comment>
<evidence type="ECO:0000256" key="7">
    <source>
        <dbReference type="ARBA" id="ARBA00051712"/>
    </source>
</evidence>
<sequence length="286" mass="29881">MGFGISGIARTVPFFKMQGCGNDFVLIDNRVARLPVAAMSGWAQGVCRKAFGVGADGLIFLDDAPAGSRADYIWHFYNADGSRAEMCGNGARCAARLAFLIGLAPAVHVLGTDAGDIEAEVFAGTSQVRVRLTMPKGLLLGMEIEVEGMTVPFHFVDTGVPHAVVVREDVADLDVAGLGRAMRYHEEFAPAGTNVNFIAVENHGRIRLRTYERGVEAETYACGTGAVASAVVAGALGLAGGEVEVVTTGGEVLGVSVGEGAPYLRGAAELVFWGDMDPAAMGLSRD</sequence>
<dbReference type="EMBL" id="LNQE01000081">
    <property type="protein sequence ID" value="KUG29462.1"/>
    <property type="molecule type" value="Genomic_DNA"/>
</dbReference>
<name>A0A0W8G8N5_9ZZZZ</name>
<comment type="catalytic activity">
    <reaction evidence="7">
        <text>(2S,6S)-2,6-diaminopimelate = meso-2,6-diaminopimelate</text>
        <dbReference type="Rhea" id="RHEA:15393"/>
        <dbReference type="ChEBI" id="CHEBI:57609"/>
        <dbReference type="ChEBI" id="CHEBI:57791"/>
        <dbReference type="EC" id="5.1.1.7"/>
    </reaction>
</comment>
<keyword evidence="4" id="KW-0028">Amino-acid biosynthesis</keyword>
<evidence type="ECO:0000256" key="3">
    <source>
        <dbReference type="ARBA" id="ARBA00013080"/>
    </source>
</evidence>
<dbReference type="InterPro" id="IPR018510">
    <property type="entry name" value="DAP_epimerase_AS"/>
</dbReference>
<organism evidence="8">
    <name type="scientific">hydrocarbon metagenome</name>
    <dbReference type="NCBI Taxonomy" id="938273"/>
    <lineage>
        <taxon>unclassified sequences</taxon>
        <taxon>metagenomes</taxon>
        <taxon>ecological metagenomes</taxon>
    </lineage>
</organism>
<dbReference type="PROSITE" id="PS01326">
    <property type="entry name" value="DAP_EPIMERASE"/>
    <property type="match status" value="1"/>
</dbReference>
<dbReference type="NCBIfam" id="TIGR00652">
    <property type="entry name" value="DapF"/>
    <property type="match status" value="1"/>
</dbReference>
<dbReference type="EC" id="5.1.1.7" evidence="3"/>
<evidence type="ECO:0000256" key="4">
    <source>
        <dbReference type="ARBA" id="ARBA00022605"/>
    </source>
</evidence>
<evidence type="ECO:0000256" key="2">
    <source>
        <dbReference type="ARBA" id="ARBA00010219"/>
    </source>
</evidence>
<accession>A0A0W8G8N5</accession>
<dbReference type="PANTHER" id="PTHR31689">
    <property type="entry name" value="DIAMINOPIMELATE EPIMERASE, CHLOROPLASTIC"/>
    <property type="match status" value="1"/>
</dbReference>
<comment type="caution">
    <text evidence="8">The sequence shown here is derived from an EMBL/GenBank/DDBJ whole genome shotgun (WGS) entry which is preliminary data.</text>
</comment>
<evidence type="ECO:0000313" key="8">
    <source>
        <dbReference type="EMBL" id="KUG29462.1"/>
    </source>
</evidence>
<dbReference type="UniPathway" id="UPA00034">
    <property type="reaction ID" value="UER00025"/>
</dbReference>
<dbReference type="Pfam" id="PF01678">
    <property type="entry name" value="DAP_epimerase"/>
    <property type="match status" value="2"/>
</dbReference>
<dbReference type="GO" id="GO:0005829">
    <property type="term" value="C:cytosol"/>
    <property type="evidence" value="ECO:0007669"/>
    <property type="project" value="TreeGrafter"/>
</dbReference>
<dbReference type="GO" id="GO:0009089">
    <property type="term" value="P:lysine biosynthetic process via diaminopimelate"/>
    <property type="evidence" value="ECO:0007669"/>
    <property type="project" value="UniProtKB-UniPathway"/>
</dbReference>
<dbReference type="HAMAP" id="MF_00197">
    <property type="entry name" value="DAP_epimerase"/>
    <property type="match status" value="1"/>
</dbReference>
<dbReference type="SUPFAM" id="SSF54506">
    <property type="entry name" value="Diaminopimelate epimerase-like"/>
    <property type="match status" value="2"/>
</dbReference>
<comment type="similarity">
    <text evidence="2">Belongs to the diaminopimelate epimerase family.</text>
</comment>
<evidence type="ECO:0000256" key="5">
    <source>
        <dbReference type="ARBA" id="ARBA00023154"/>
    </source>
</evidence>
<evidence type="ECO:0000256" key="6">
    <source>
        <dbReference type="ARBA" id="ARBA00023235"/>
    </source>
</evidence>
<dbReference type="PANTHER" id="PTHR31689:SF0">
    <property type="entry name" value="DIAMINOPIMELATE EPIMERASE"/>
    <property type="match status" value="1"/>
</dbReference>
<dbReference type="AlphaFoldDB" id="A0A0W8G8N5"/>
<gene>
    <name evidence="8" type="ORF">ASZ90_000644</name>
</gene>
<keyword evidence="6 8" id="KW-0413">Isomerase</keyword>
<evidence type="ECO:0000256" key="1">
    <source>
        <dbReference type="ARBA" id="ARBA00005196"/>
    </source>
</evidence>
<dbReference type="GO" id="GO:0008837">
    <property type="term" value="F:diaminopimelate epimerase activity"/>
    <property type="evidence" value="ECO:0007669"/>
    <property type="project" value="UniProtKB-EC"/>
</dbReference>